<evidence type="ECO:0000259" key="20">
    <source>
        <dbReference type="PROSITE" id="PS51379"/>
    </source>
</evidence>
<comment type="function">
    <text evidence="1 17">Iron-sulfur protein (IP) subunit of succinate dehydrogenase (SDH) that is involved in complex II of the mitochondrial electron transport chain and is responsible for transferring electrons from succinate to ubiquinone (coenzyme Q).</text>
</comment>
<keyword evidence="8" id="KW-0816">Tricarboxylic acid cycle</keyword>
<comment type="cofactor">
    <cofactor evidence="17">
        <name>[3Fe-4S] cluster</name>
        <dbReference type="ChEBI" id="CHEBI:21137"/>
    </cofactor>
    <text evidence="17">Binds 1 [3Fe-4S] cluster.</text>
</comment>
<dbReference type="GO" id="GO:0006099">
    <property type="term" value="P:tricarboxylic acid cycle"/>
    <property type="evidence" value="ECO:0007669"/>
    <property type="project" value="UniProtKB-UniPathway"/>
</dbReference>
<dbReference type="SUPFAM" id="SSF54292">
    <property type="entry name" value="2Fe-2S ferredoxin-like"/>
    <property type="match status" value="1"/>
</dbReference>
<comment type="pathway">
    <text evidence="3 17">Carbohydrate metabolism; tricarboxylic acid cycle; fumarate from succinate (eukaryal route): step 1/1.</text>
</comment>
<dbReference type="InterPro" id="IPR004489">
    <property type="entry name" value="Succ_DH/fum_Rdtase_Fe-S"/>
</dbReference>
<dbReference type="NCBIfam" id="TIGR00384">
    <property type="entry name" value="dhsB"/>
    <property type="match status" value="1"/>
</dbReference>
<evidence type="ECO:0000256" key="3">
    <source>
        <dbReference type="ARBA" id="ARBA00004788"/>
    </source>
</evidence>
<comment type="cofactor">
    <cofactor evidence="17">
        <name>[4Fe-4S] cluster</name>
        <dbReference type="ChEBI" id="CHEBI:49883"/>
    </cofactor>
    <text evidence="17">Binds 1 [4Fe-4S] cluster.</text>
</comment>
<dbReference type="GO" id="GO:0051539">
    <property type="term" value="F:4 iron, 4 sulfur cluster binding"/>
    <property type="evidence" value="ECO:0007669"/>
    <property type="project" value="UniProtKB-KW"/>
</dbReference>
<dbReference type="eggNOG" id="KOG3049">
    <property type="taxonomic scope" value="Eukaryota"/>
</dbReference>
<keyword evidence="6" id="KW-0813">Transport</keyword>
<keyword evidence="9 17" id="KW-0001">2Fe-2S</keyword>
<comment type="similarity">
    <text evidence="4 17">Belongs to the succinate dehydrogenase/fumarate reductase iron-sulfur protein family.</text>
</comment>
<dbReference type="InterPro" id="IPR012675">
    <property type="entry name" value="Beta-grasp_dom_sf"/>
</dbReference>
<dbReference type="GO" id="GO:0046872">
    <property type="term" value="F:metal ion binding"/>
    <property type="evidence" value="ECO:0007669"/>
    <property type="project" value="UniProtKB-KW"/>
</dbReference>
<organism evidence="21 22">
    <name type="scientific">Bathycoccus prasinos</name>
    <dbReference type="NCBI Taxonomy" id="41875"/>
    <lineage>
        <taxon>Eukaryota</taxon>
        <taxon>Viridiplantae</taxon>
        <taxon>Chlorophyta</taxon>
        <taxon>Mamiellophyceae</taxon>
        <taxon>Mamiellales</taxon>
        <taxon>Bathycoccaceae</taxon>
        <taxon>Bathycoccus</taxon>
    </lineage>
</organism>
<feature type="domain" description="2Fe-2S ferredoxin-type" evidence="19">
    <location>
        <begin position="82"/>
        <end position="166"/>
    </location>
</feature>
<dbReference type="RefSeq" id="XP_007514694.1">
    <property type="nucleotide sequence ID" value="XM_007514632.1"/>
</dbReference>
<gene>
    <name evidence="21" type="ORF">Bathy02g02470</name>
</gene>
<feature type="domain" description="4Fe-4S ferredoxin-type" evidence="20">
    <location>
        <begin position="216"/>
        <end position="246"/>
    </location>
</feature>
<evidence type="ECO:0000256" key="5">
    <source>
        <dbReference type="ARBA" id="ARBA00011313"/>
    </source>
</evidence>
<dbReference type="STRING" id="41875.K8EB06"/>
<dbReference type="Pfam" id="PF13085">
    <property type="entry name" value="Fer2_3"/>
    <property type="match status" value="1"/>
</dbReference>
<name>K8EB06_9CHLO</name>
<evidence type="ECO:0000313" key="21">
    <source>
        <dbReference type="EMBL" id="CCO14934.1"/>
    </source>
</evidence>
<evidence type="ECO:0000256" key="4">
    <source>
        <dbReference type="ARBA" id="ARBA00009433"/>
    </source>
</evidence>
<keyword evidence="17" id="KW-0472">Membrane</keyword>
<keyword evidence="15 17" id="KW-0003">3Fe-4S</keyword>
<dbReference type="PROSITE" id="PS00198">
    <property type="entry name" value="4FE4S_FER_1"/>
    <property type="match status" value="1"/>
</dbReference>
<reference evidence="21 22" key="1">
    <citation type="submission" date="2011-10" db="EMBL/GenBank/DDBJ databases">
        <authorList>
            <person name="Genoscope - CEA"/>
        </authorList>
    </citation>
    <scope>NUCLEOTIDE SEQUENCE [LARGE SCALE GENOMIC DNA]</scope>
    <source>
        <strain evidence="21 22">RCC 1105</strain>
    </source>
</reference>
<dbReference type="KEGG" id="bpg:Bathy02g02470"/>
<evidence type="ECO:0000256" key="13">
    <source>
        <dbReference type="ARBA" id="ARBA00023004"/>
    </source>
</evidence>
<dbReference type="InterPro" id="IPR017896">
    <property type="entry name" value="4Fe4S_Fe-S-bd"/>
</dbReference>
<evidence type="ECO:0000256" key="9">
    <source>
        <dbReference type="ARBA" id="ARBA00022714"/>
    </source>
</evidence>
<dbReference type="FunFam" id="3.10.20.30:FF:000007">
    <property type="entry name" value="Succinate dehydrogenase [ubiquinone] iron-sulfur subunit, mitochondrial"/>
    <property type="match status" value="1"/>
</dbReference>
<proteinExistence type="inferred from homology"/>
<dbReference type="GO" id="GO:0005743">
    <property type="term" value="C:mitochondrial inner membrane"/>
    <property type="evidence" value="ECO:0007669"/>
    <property type="project" value="UniProtKB-SubCell"/>
</dbReference>
<feature type="region of interest" description="Disordered" evidence="18">
    <location>
        <begin position="14"/>
        <end position="67"/>
    </location>
</feature>
<evidence type="ECO:0000256" key="11">
    <source>
        <dbReference type="ARBA" id="ARBA00022982"/>
    </source>
</evidence>
<dbReference type="PROSITE" id="PS51085">
    <property type="entry name" value="2FE2S_FER_2"/>
    <property type="match status" value="1"/>
</dbReference>
<evidence type="ECO:0000256" key="14">
    <source>
        <dbReference type="ARBA" id="ARBA00023014"/>
    </source>
</evidence>
<evidence type="ECO:0000256" key="10">
    <source>
        <dbReference type="ARBA" id="ARBA00022723"/>
    </source>
</evidence>
<evidence type="ECO:0000256" key="2">
    <source>
        <dbReference type="ARBA" id="ARBA00004443"/>
    </source>
</evidence>
<keyword evidence="13 17" id="KW-0408">Iron</keyword>
<evidence type="ECO:0000256" key="16">
    <source>
        <dbReference type="ARBA" id="ARBA00049220"/>
    </source>
</evidence>
<dbReference type="Pfam" id="PF13534">
    <property type="entry name" value="Fer4_17"/>
    <property type="match status" value="1"/>
</dbReference>
<keyword evidence="10 17" id="KW-0479">Metal-binding</keyword>
<dbReference type="GO" id="GO:0008177">
    <property type="term" value="F:succinate dehydrogenase (quinone) activity"/>
    <property type="evidence" value="ECO:0007669"/>
    <property type="project" value="UniProtKB-EC"/>
</dbReference>
<accession>K8EB06</accession>
<comment type="subunit">
    <text evidence="5">Component of complex II composed of eight subunits in plants: four classical SDH subunits SDH1, SDH2, SDH3 and SDH4 (a flavoprotein (FP), an iron-sulfur protein (IP), and a cytochrome b composed of a large and a small subunit.), as well as four subunits unknown in mitochondria from bacteria and heterotrophic eukaryotes.</text>
</comment>
<keyword evidence="17" id="KW-0999">Mitochondrion inner membrane</keyword>
<dbReference type="AlphaFoldDB" id="K8EB06"/>
<evidence type="ECO:0000256" key="1">
    <source>
        <dbReference type="ARBA" id="ARBA00002787"/>
    </source>
</evidence>
<dbReference type="InterPro" id="IPR017900">
    <property type="entry name" value="4Fe4S_Fe_S_CS"/>
</dbReference>
<dbReference type="GO" id="GO:0051538">
    <property type="term" value="F:3 iron, 4 sulfur cluster binding"/>
    <property type="evidence" value="ECO:0007669"/>
    <property type="project" value="UniProtKB-KW"/>
</dbReference>
<dbReference type="NCBIfam" id="NF004616">
    <property type="entry name" value="PRK05950.1"/>
    <property type="match status" value="1"/>
</dbReference>
<protein>
    <recommendedName>
        <fullName evidence="17">Succinate dehydrogenase [ubiquinone] iron-sulfur subunit, mitochondrial</fullName>
        <ecNumber evidence="17">1.3.5.1</ecNumber>
    </recommendedName>
</protein>
<dbReference type="GO" id="GO:0022904">
    <property type="term" value="P:respiratory electron transport chain"/>
    <property type="evidence" value="ECO:0007669"/>
    <property type="project" value="TreeGrafter"/>
</dbReference>
<sequence>MASKKRAIERAFRAIISRSRSNSSSSTTSSLRSSSASPSSLFTITRRNVSSTSSSTSSTTATASESSSSPLVKNFDVYRWSPEAPKDSKDSKPHYQSYSVDLNDCGPMMLDVLLKIKDEQDHSLSFRRSCREGICGSCAMNINGVNTLACLSKVEKSTAAETTKVAPLPHMFVVRDLVVDMSNFYAQYKSIKPWLIRDDEEETKASGRENLQSKEDREKLDGLYECILCACCSTSCPSYWWNSDKYLGPAVLLQAYRWIIDSRDWKKKDRLIQVNDAFKLYRCHTIMNCTKVCPKGLNPAKAIAKIKTMVK</sequence>
<keyword evidence="22" id="KW-1185">Reference proteome</keyword>
<keyword evidence="11" id="KW-0249">Electron transport</keyword>
<dbReference type="PROSITE" id="PS00197">
    <property type="entry name" value="2FE2S_FER_1"/>
    <property type="match status" value="1"/>
</dbReference>
<keyword evidence="7 17" id="KW-0004">4Fe-4S</keyword>
<dbReference type="EMBL" id="FO082277">
    <property type="protein sequence ID" value="CCO14934.1"/>
    <property type="molecule type" value="Genomic_DNA"/>
</dbReference>
<evidence type="ECO:0000256" key="7">
    <source>
        <dbReference type="ARBA" id="ARBA00022485"/>
    </source>
</evidence>
<dbReference type="InterPro" id="IPR001041">
    <property type="entry name" value="2Fe-2S_ferredoxin-type"/>
</dbReference>
<dbReference type="InterPro" id="IPR009051">
    <property type="entry name" value="Helical_ferredxn"/>
</dbReference>
<dbReference type="InterPro" id="IPR006058">
    <property type="entry name" value="2Fe2S_fd_BS"/>
</dbReference>
<dbReference type="PROSITE" id="PS51379">
    <property type="entry name" value="4FE4S_FER_2"/>
    <property type="match status" value="1"/>
</dbReference>
<dbReference type="GO" id="GO:0045273">
    <property type="term" value="C:respiratory chain complex II (succinate dehydrogenase)"/>
    <property type="evidence" value="ECO:0007669"/>
    <property type="project" value="UniProtKB-ARBA"/>
</dbReference>
<evidence type="ECO:0000259" key="19">
    <source>
        <dbReference type="PROSITE" id="PS51085"/>
    </source>
</evidence>
<dbReference type="EC" id="1.3.5.1" evidence="17"/>
<dbReference type="PANTHER" id="PTHR11921">
    <property type="entry name" value="SUCCINATE DEHYDROGENASE IRON-SULFUR PROTEIN"/>
    <property type="match status" value="1"/>
</dbReference>
<dbReference type="Proteomes" id="UP000198341">
    <property type="component" value="Chromosome 2"/>
</dbReference>
<dbReference type="GO" id="GO:0009055">
    <property type="term" value="F:electron transfer activity"/>
    <property type="evidence" value="ECO:0007669"/>
    <property type="project" value="InterPro"/>
</dbReference>
<evidence type="ECO:0000256" key="18">
    <source>
        <dbReference type="SAM" id="MobiDB-lite"/>
    </source>
</evidence>
<evidence type="ECO:0000256" key="15">
    <source>
        <dbReference type="ARBA" id="ARBA00023291"/>
    </source>
</evidence>
<comment type="catalytic activity">
    <reaction evidence="16">
        <text>a quinone + succinate = fumarate + a quinol</text>
        <dbReference type="Rhea" id="RHEA:40523"/>
        <dbReference type="ChEBI" id="CHEBI:24646"/>
        <dbReference type="ChEBI" id="CHEBI:29806"/>
        <dbReference type="ChEBI" id="CHEBI:30031"/>
        <dbReference type="ChEBI" id="CHEBI:132124"/>
        <dbReference type="EC" id="1.3.5.1"/>
    </reaction>
</comment>
<dbReference type="UniPathway" id="UPA00223">
    <property type="reaction ID" value="UER01006"/>
</dbReference>
<dbReference type="SUPFAM" id="SSF46548">
    <property type="entry name" value="alpha-helical ferredoxin"/>
    <property type="match status" value="1"/>
</dbReference>
<dbReference type="InterPro" id="IPR025192">
    <property type="entry name" value="Succ_DH/fum_Rdtase_N"/>
</dbReference>
<dbReference type="InterPro" id="IPR050573">
    <property type="entry name" value="SDH/FRD_Iron-Sulfur"/>
</dbReference>
<dbReference type="InterPro" id="IPR036010">
    <property type="entry name" value="2Fe-2S_ferredoxin-like_sf"/>
</dbReference>
<dbReference type="FunFam" id="1.10.1060.10:FF:000001">
    <property type="entry name" value="Succinate dehydrogenase iron-sulfur subunit SdhB"/>
    <property type="match status" value="1"/>
</dbReference>
<evidence type="ECO:0000313" key="22">
    <source>
        <dbReference type="Proteomes" id="UP000198341"/>
    </source>
</evidence>
<keyword evidence="12" id="KW-0560">Oxidoreductase</keyword>
<evidence type="ECO:0000256" key="17">
    <source>
        <dbReference type="RuleBase" id="RU361237"/>
    </source>
</evidence>
<dbReference type="GO" id="GO:0051537">
    <property type="term" value="F:2 iron, 2 sulfur cluster binding"/>
    <property type="evidence" value="ECO:0007669"/>
    <property type="project" value="UniProtKB-KW"/>
</dbReference>
<dbReference type="PANTHER" id="PTHR11921:SF29">
    <property type="entry name" value="SUCCINATE DEHYDROGENASE [UBIQUINONE] IRON-SULFUR SUBUNIT, MITOCHONDRIAL"/>
    <property type="match status" value="1"/>
</dbReference>
<dbReference type="OrthoDB" id="1696654at2759"/>
<dbReference type="GeneID" id="19017360"/>
<keyword evidence="14 17" id="KW-0411">Iron-sulfur</keyword>
<dbReference type="Gene3D" id="1.10.1060.10">
    <property type="entry name" value="Alpha-helical ferredoxin"/>
    <property type="match status" value="1"/>
</dbReference>
<evidence type="ECO:0000256" key="6">
    <source>
        <dbReference type="ARBA" id="ARBA00022448"/>
    </source>
</evidence>
<evidence type="ECO:0000256" key="8">
    <source>
        <dbReference type="ARBA" id="ARBA00022532"/>
    </source>
</evidence>
<evidence type="ECO:0000256" key="12">
    <source>
        <dbReference type="ARBA" id="ARBA00023002"/>
    </source>
</evidence>
<comment type="cofactor">
    <cofactor evidence="17">
        <name>[2Fe-2S] cluster</name>
        <dbReference type="ChEBI" id="CHEBI:190135"/>
    </cofactor>
    <text evidence="17">Binds 1 [2Fe-2S] cluster.</text>
</comment>
<comment type="subcellular location">
    <subcellularLocation>
        <location evidence="2 17">Mitochondrion inner membrane</location>
        <topology evidence="2 17">Peripheral membrane protein</topology>
        <orientation evidence="2 17">Matrix side</orientation>
    </subcellularLocation>
</comment>
<dbReference type="Gene3D" id="3.10.20.30">
    <property type="match status" value="1"/>
</dbReference>
<keyword evidence="17" id="KW-0496">Mitochondrion</keyword>